<protein>
    <recommendedName>
        <fullName evidence="8">Succinate dehydrogenase assembly factor 3</fullName>
        <shortName evidence="8">SDH assembly factor 3</shortName>
        <shortName evidence="8">SDHAF3</shortName>
    </recommendedName>
</protein>
<comment type="subunit">
    <text evidence="4 8">Interacts with the iron-sulfur protein subunit within the SDH catalytic dimer.</text>
</comment>
<keyword evidence="10" id="KW-1185">Reference proteome</keyword>
<dbReference type="Proteomes" id="UP001412239">
    <property type="component" value="Unassembled WGS sequence"/>
</dbReference>
<evidence type="ECO:0000256" key="1">
    <source>
        <dbReference type="ARBA" id="ARBA00003675"/>
    </source>
</evidence>
<evidence type="ECO:0000256" key="6">
    <source>
        <dbReference type="ARBA" id="ARBA00023128"/>
    </source>
</evidence>
<dbReference type="EMBL" id="LN891233">
    <property type="protein sequence ID" value="CUS07210.1"/>
    <property type="molecule type" value="Genomic_DNA"/>
</dbReference>
<proteinExistence type="inferred from homology"/>
<name>A0A292PL41_9PEZI</name>
<dbReference type="GO" id="GO:0005759">
    <property type="term" value="C:mitochondrial matrix"/>
    <property type="evidence" value="ECO:0007669"/>
    <property type="project" value="UniProtKB-SubCell"/>
</dbReference>
<evidence type="ECO:0000256" key="3">
    <source>
        <dbReference type="ARBA" id="ARBA00006020"/>
    </source>
</evidence>
<sequence length="146" mass="16480">PLPRSTECVGHSFAVLLKPFSGHSHKSLLSVPLLPPIPLYRRLLRAHRNKLSPERRVLGDKYVKAEFRRHRRVENPLFIVGFLKEWQLYAQAVEGETWRDGKLEEGKLEKMNDQQIGQLYELMRAIRPGDTSAVGGGGGGSQEGKP</sequence>
<keyword evidence="7 8" id="KW-0143">Chaperone</keyword>
<evidence type="ECO:0000256" key="5">
    <source>
        <dbReference type="ARBA" id="ARBA00022946"/>
    </source>
</evidence>
<feature type="non-terminal residue" evidence="9">
    <location>
        <position position="146"/>
    </location>
</feature>
<dbReference type="GO" id="GO:0034553">
    <property type="term" value="P:mitochondrial respiratory chain complex II assembly"/>
    <property type="evidence" value="ECO:0007669"/>
    <property type="project" value="UniProtKB-UniRule"/>
</dbReference>
<dbReference type="Pfam" id="PF13233">
    <property type="entry name" value="Complex1_LYR_2"/>
    <property type="match status" value="1"/>
</dbReference>
<keyword evidence="6 8" id="KW-0496">Mitochondrion</keyword>
<evidence type="ECO:0000256" key="7">
    <source>
        <dbReference type="ARBA" id="ARBA00023186"/>
    </source>
</evidence>
<comment type="subcellular location">
    <subcellularLocation>
        <location evidence="2 8">Mitochondrion matrix</location>
    </subcellularLocation>
</comment>
<reference evidence="9" key="1">
    <citation type="submission" date="2015-10" db="EMBL/GenBank/DDBJ databases">
        <authorList>
            <person name="Regsiter A."/>
            <person name="william w."/>
        </authorList>
    </citation>
    <scope>NUCLEOTIDE SEQUENCE</scope>
    <source>
        <strain evidence="9">Montdore</strain>
    </source>
</reference>
<comment type="function">
    <text evidence="1 8">Plays an essential role in the assembly of succinate dehydrogenase (SDH), an enzyme complex (also referred to as respiratory complex II) that is a component of both the tricarboxylic acid (TCA) cycle and the mitochondrial electron transport chain, and which couples the oxidation of succinate to fumarate with the reduction of ubiquinone (coenzyme Q) to ubiquinol. Promotes maturation of the iron-sulfur protein subunit of the SDH catalytic dimer, protecting it from the deleterious effects of oxidants. May act together with SDHAF1.</text>
</comment>
<evidence type="ECO:0000313" key="10">
    <source>
        <dbReference type="Proteomes" id="UP001412239"/>
    </source>
</evidence>
<evidence type="ECO:0000256" key="2">
    <source>
        <dbReference type="ARBA" id="ARBA00004305"/>
    </source>
</evidence>
<dbReference type="GO" id="GO:0005758">
    <property type="term" value="C:mitochondrial intermembrane space"/>
    <property type="evidence" value="ECO:0007669"/>
    <property type="project" value="TreeGrafter"/>
</dbReference>
<accession>A0A292PL41</accession>
<evidence type="ECO:0000256" key="8">
    <source>
        <dbReference type="RuleBase" id="RU368039"/>
    </source>
</evidence>
<keyword evidence="5" id="KW-0809">Transit peptide</keyword>
<dbReference type="InterPro" id="IPR008381">
    <property type="entry name" value="SDHAF3/Sdh7"/>
</dbReference>
<dbReference type="CDD" id="cd20270">
    <property type="entry name" value="Complex1_LYR_SDHAF3_LYRM10"/>
    <property type="match status" value="1"/>
</dbReference>
<dbReference type="PANTHER" id="PTHR13137">
    <property type="entry name" value="DC11 ACN9 HOMOLOG"/>
    <property type="match status" value="1"/>
</dbReference>
<dbReference type="PANTHER" id="PTHR13137:SF6">
    <property type="entry name" value="SUCCINATE DEHYDROGENASE ASSEMBLY FACTOR 3, MITOCHONDRIAL"/>
    <property type="match status" value="1"/>
</dbReference>
<gene>
    <name evidence="9" type="ORF">GSTUAT00008700001</name>
</gene>
<dbReference type="GO" id="GO:0006105">
    <property type="term" value="P:succinate metabolic process"/>
    <property type="evidence" value="ECO:0007669"/>
    <property type="project" value="TreeGrafter"/>
</dbReference>
<comment type="similarity">
    <text evidence="3 8">Belongs to the complex I LYR family. SDHAF3 subfamily.</text>
</comment>
<evidence type="ECO:0000313" key="9">
    <source>
        <dbReference type="EMBL" id="CUS07210.1"/>
    </source>
</evidence>
<evidence type="ECO:0000256" key="4">
    <source>
        <dbReference type="ARBA" id="ARBA00011273"/>
    </source>
</evidence>
<organism evidence="9 10">
    <name type="scientific">Tuber aestivum</name>
    <name type="common">summer truffle</name>
    <dbReference type="NCBI Taxonomy" id="59557"/>
    <lineage>
        <taxon>Eukaryota</taxon>
        <taxon>Fungi</taxon>
        <taxon>Dikarya</taxon>
        <taxon>Ascomycota</taxon>
        <taxon>Pezizomycotina</taxon>
        <taxon>Pezizomycetes</taxon>
        <taxon>Pezizales</taxon>
        <taxon>Tuberaceae</taxon>
        <taxon>Tuber</taxon>
    </lineage>
</organism>
<dbReference type="AlphaFoldDB" id="A0A292PL41"/>